<reference evidence="4 5" key="1">
    <citation type="submission" date="2023-11" db="EMBL/GenBank/DDBJ databases">
        <authorList>
            <person name="Okamura Y."/>
        </authorList>
    </citation>
    <scope>NUCLEOTIDE SEQUENCE [LARGE SCALE GENOMIC DNA]</scope>
</reference>
<feature type="domain" description="RNase H type-1" evidence="3">
    <location>
        <begin position="514"/>
        <end position="646"/>
    </location>
</feature>
<dbReference type="PROSITE" id="PS50878">
    <property type="entry name" value="RT_POL"/>
    <property type="match status" value="1"/>
</dbReference>
<dbReference type="GO" id="GO:0003676">
    <property type="term" value="F:nucleic acid binding"/>
    <property type="evidence" value="ECO:0007669"/>
    <property type="project" value="InterPro"/>
</dbReference>
<dbReference type="InterPro" id="IPR036397">
    <property type="entry name" value="RNaseH_sf"/>
</dbReference>
<dbReference type="GO" id="GO:0071897">
    <property type="term" value="P:DNA biosynthetic process"/>
    <property type="evidence" value="ECO:0007669"/>
    <property type="project" value="UniProtKB-ARBA"/>
</dbReference>
<dbReference type="Pfam" id="PF00078">
    <property type="entry name" value="RVT_1"/>
    <property type="match status" value="1"/>
</dbReference>
<accession>A0AAV1JWZ0</accession>
<feature type="domain" description="Reverse transcriptase" evidence="2">
    <location>
        <begin position="85"/>
        <end position="354"/>
    </location>
</feature>
<dbReference type="SUPFAM" id="SSF56672">
    <property type="entry name" value="DNA/RNA polymerases"/>
    <property type="match status" value="1"/>
</dbReference>
<protein>
    <recommendedName>
        <fullName evidence="6">Reverse transcriptase</fullName>
    </recommendedName>
</protein>
<feature type="region of interest" description="Disordered" evidence="1">
    <location>
        <begin position="1"/>
        <end position="31"/>
    </location>
</feature>
<dbReference type="PANTHER" id="PTHR33481:SF1">
    <property type="entry name" value="ENDONUCLEASE_EXONUCLEASE_PHOSPHATASE DOMAIN-CONTAINING PROTEIN-RELATED"/>
    <property type="match status" value="1"/>
</dbReference>
<dbReference type="CDD" id="cd01650">
    <property type="entry name" value="RT_nLTR_like"/>
    <property type="match status" value="1"/>
</dbReference>
<evidence type="ECO:0000259" key="3">
    <source>
        <dbReference type="PROSITE" id="PS50879"/>
    </source>
</evidence>
<gene>
    <name evidence="4" type="ORF">LNINA_LOCUS12173</name>
</gene>
<dbReference type="InterPro" id="IPR002156">
    <property type="entry name" value="RNaseH_domain"/>
</dbReference>
<evidence type="ECO:0000259" key="2">
    <source>
        <dbReference type="PROSITE" id="PS50878"/>
    </source>
</evidence>
<keyword evidence="5" id="KW-1185">Reference proteome</keyword>
<dbReference type="CDD" id="cd09276">
    <property type="entry name" value="Rnase_HI_RT_non_LTR"/>
    <property type="match status" value="1"/>
</dbReference>
<dbReference type="Proteomes" id="UP001497472">
    <property type="component" value="Unassembled WGS sequence"/>
</dbReference>
<proteinExistence type="predicted"/>
<dbReference type="GO" id="GO:0004523">
    <property type="term" value="F:RNA-DNA hybrid ribonuclease activity"/>
    <property type="evidence" value="ECO:0007669"/>
    <property type="project" value="InterPro"/>
</dbReference>
<evidence type="ECO:0008006" key="6">
    <source>
        <dbReference type="Google" id="ProtNLM"/>
    </source>
</evidence>
<feature type="compositionally biased region" description="Basic and acidic residues" evidence="1">
    <location>
        <begin position="16"/>
        <end position="31"/>
    </location>
</feature>
<evidence type="ECO:0000313" key="4">
    <source>
        <dbReference type="EMBL" id="CAK1553159.1"/>
    </source>
</evidence>
<evidence type="ECO:0000313" key="5">
    <source>
        <dbReference type="Proteomes" id="UP001497472"/>
    </source>
</evidence>
<dbReference type="GO" id="GO:0042575">
    <property type="term" value="C:DNA polymerase complex"/>
    <property type="evidence" value="ECO:0007669"/>
    <property type="project" value="UniProtKB-ARBA"/>
</dbReference>
<dbReference type="PROSITE" id="PS50879">
    <property type="entry name" value="RNASE_H_1"/>
    <property type="match status" value="1"/>
</dbReference>
<dbReference type="Pfam" id="PF00075">
    <property type="entry name" value="RNase_H"/>
    <property type="match status" value="1"/>
</dbReference>
<sequence>AETFYPQDTQEQENMEQGKIRRESEKVNKAKENEIKDPAITLDELITVTNSFNPKKAPGKDGLTADICKEVIKTDPTLYLNIVNKCLELGYFPTLWKEATIIVIKKPGRDNYKEPKSYRPIGLLPVMGKILEKLIIRRINWHIIPKLSINQFGFMPQRSTEDALFKLINNIKRKLNNKKIITLISLDIEGAFDNAWWPQIIVRLAKLKCPINLRKIIDSYLNNRYIELNYLGEKIRKNTNKGCVQGSVGGPVLWNVVIDTLLQKLGEEGCESQAFADDVVLIFEGDNAEAIENEANKILKVVNNWGILNKLKFAPHKTKAIVFTNKLKYRNPEIIMNDIKIKIDKEIKILGLTIDRKLTFENHINNTIKKATKLHNYVSKAAKVNWGLNPDIIKTIYLAVIEPIILYASPAWGDAANKVSIKTKLKQIQRKFAIKIIKAYKTVSYEASIAIAGLLPLDLKIGEILKLYKIKKGIENAYKDVEPEIKIDYKLKPHPAKENRLKFRSIITEKELNEINGVKIFTDGSKIEGKVGAAYVVYKNGKEILNKKFKLGNQCSVYQAELLAILKALEALSDTWGEEINILSDSLSSIKAITELNSNHQLVYEIKSKFKEFEINNKTVNLLWVKAHIGLKGNERADVLAKEAALKLKIKPTYEKCPISALKRIIREESVEEWCDRYSTSQNGSVTKLYFPSPKIAFHYNKINNHHQTNTQILTGHGAFSSYLHKYKCKNDPTCECDKVTPETAIHCLTECPIYHVERWNLEQNTKIDTKSENLEDLVLLRPDEFFRFAQKIVKKLIAKNKN</sequence>
<dbReference type="AlphaFoldDB" id="A0AAV1JWZ0"/>
<feature type="non-terminal residue" evidence="4">
    <location>
        <position position="1"/>
    </location>
</feature>
<dbReference type="InterPro" id="IPR043502">
    <property type="entry name" value="DNA/RNA_pol_sf"/>
</dbReference>
<organism evidence="4 5">
    <name type="scientific">Leptosia nina</name>
    <dbReference type="NCBI Taxonomy" id="320188"/>
    <lineage>
        <taxon>Eukaryota</taxon>
        <taxon>Metazoa</taxon>
        <taxon>Ecdysozoa</taxon>
        <taxon>Arthropoda</taxon>
        <taxon>Hexapoda</taxon>
        <taxon>Insecta</taxon>
        <taxon>Pterygota</taxon>
        <taxon>Neoptera</taxon>
        <taxon>Endopterygota</taxon>
        <taxon>Lepidoptera</taxon>
        <taxon>Glossata</taxon>
        <taxon>Ditrysia</taxon>
        <taxon>Papilionoidea</taxon>
        <taxon>Pieridae</taxon>
        <taxon>Pierinae</taxon>
        <taxon>Leptosia</taxon>
    </lineage>
</organism>
<dbReference type="PANTHER" id="PTHR33481">
    <property type="entry name" value="REVERSE TRANSCRIPTASE"/>
    <property type="match status" value="1"/>
</dbReference>
<dbReference type="Gene3D" id="3.30.420.10">
    <property type="entry name" value="Ribonuclease H-like superfamily/Ribonuclease H"/>
    <property type="match status" value="1"/>
</dbReference>
<name>A0AAV1JWZ0_9NEOP</name>
<dbReference type="InterPro" id="IPR012337">
    <property type="entry name" value="RNaseH-like_sf"/>
</dbReference>
<dbReference type="SUPFAM" id="SSF53098">
    <property type="entry name" value="Ribonuclease H-like"/>
    <property type="match status" value="1"/>
</dbReference>
<dbReference type="EMBL" id="CAVLEF010000213">
    <property type="protein sequence ID" value="CAK1553159.1"/>
    <property type="molecule type" value="Genomic_DNA"/>
</dbReference>
<evidence type="ECO:0000256" key="1">
    <source>
        <dbReference type="SAM" id="MobiDB-lite"/>
    </source>
</evidence>
<dbReference type="InterPro" id="IPR000477">
    <property type="entry name" value="RT_dom"/>
</dbReference>
<comment type="caution">
    <text evidence="4">The sequence shown here is derived from an EMBL/GenBank/DDBJ whole genome shotgun (WGS) entry which is preliminary data.</text>
</comment>